<evidence type="ECO:0000256" key="1">
    <source>
        <dbReference type="ARBA" id="ARBA00001561"/>
    </source>
</evidence>
<accession>A0AB73SZH3</accession>
<dbReference type="Gene3D" id="2.30.30.40">
    <property type="entry name" value="SH3 Domains"/>
    <property type="match status" value="1"/>
</dbReference>
<dbReference type="SMART" id="SM00644">
    <property type="entry name" value="Ami_2"/>
    <property type="match status" value="1"/>
</dbReference>
<dbReference type="Gene3D" id="3.40.80.10">
    <property type="entry name" value="Peptidoglycan recognition protein-like"/>
    <property type="match status" value="1"/>
</dbReference>
<dbReference type="GO" id="GO:0071555">
    <property type="term" value="P:cell wall organization"/>
    <property type="evidence" value="ECO:0007669"/>
    <property type="project" value="UniProtKB-KW"/>
</dbReference>
<dbReference type="Pfam" id="PF05036">
    <property type="entry name" value="SPOR"/>
    <property type="match status" value="1"/>
</dbReference>
<dbReference type="GO" id="GO:0009254">
    <property type="term" value="P:peptidoglycan turnover"/>
    <property type="evidence" value="ECO:0007669"/>
    <property type="project" value="TreeGrafter"/>
</dbReference>
<dbReference type="PANTHER" id="PTHR30417:SF1">
    <property type="entry name" value="N-ACETYLMURAMOYL-L-ALANINE AMIDASE AMID"/>
    <property type="match status" value="1"/>
</dbReference>
<dbReference type="PROSITE" id="PS51781">
    <property type="entry name" value="SH3B"/>
    <property type="match status" value="1"/>
</dbReference>
<dbReference type="EC" id="3.5.1.28" evidence="2"/>
<keyword evidence="8" id="KW-1185">Reference proteome</keyword>
<comment type="catalytic activity">
    <reaction evidence="1">
        <text>Hydrolyzes the link between N-acetylmuramoyl residues and L-amino acid residues in certain cell-wall glycopeptides.</text>
        <dbReference type="EC" id="3.5.1.28"/>
    </reaction>
</comment>
<dbReference type="GO" id="GO:0008745">
    <property type="term" value="F:N-acetylmuramoyl-L-alanine amidase activity"/>
    <property type="evidence" value="ECO:0007669"/>
    <property type="project" value="UniProtKB-EC"/>
</dbReference>
<keyword evidence="3" id="KW-0378">Hydrolase</keyword>
<dbReference type="GO" id="GO:0042834">
    <property type="term" value="F:peptidoglycan binding"/>
    <property type="evidence" value="ECO:0007669"/>
    <property type="project" value="InterPro"/>
</dbReference>
<dbReference type="Proteomes" id="UP000245412">
    <property type="component" value="Unassembled WGS sequence"/>
</dbReference>
<name>A0AB73SZH3_9FIRM</name>
<dbReference type="AlphaFoldDB" id="A0AB73SZH3"/>
<dbReference type="Pfam" id="PF01510">
    <property type="entry name" value="Amidase_2"/>
    <property type="match status" value="1"/>
</dbReference>
<protein>
    <recommendedName>
        <fullName evidence="2">N-acetylmuramoyl-L-alanine amidase</fullName>
        <ecNumber evidence="2">3.5.1.28</ecNumber>
    </recommendedName>
</protein>
<dbReference type="GO" id="GO:0009253">
    <property type="term" value="P:peptidoglycan catabolic process"/>
    <property type="evidence" value="ECO:0007669"/>
    <property type="project" value="InterPro"/>
</dbReference>
<organism evidence="7 8">
    <name type="scientific">Murimonas intestini</name>
    <dbReference type="NCBI Taxonomy" id="1337051"/>
    <lineage>
        <taxon>Bacteria</taxon>
        <taxon>Bacillati</taxon>
        <taxon>Bacillota</taxon>
        <taxon>Clostridia</taxon>
        <taxon>Lachnospirales</taxon>
        <taxon>Lachnospiraceae</taxon>
        <taxon>Murimonas</taxon>
    </lineage>
</organism>
<dbReference type="InterPro" id="IPR007730">
    <property type="entry name" value="SPOR-like_dom"/>
</dbReference>
<dbReference type="PROSITE" id="PS51724">
    <property type="entry name" value="SPOR"/>
    <property type="match status" value="1"/>
</dbReference>
<feature type="domain" description="SPOR" evidence="5">
    <location>
        <begin position="191"/>
        <end position="265"/>
    </location>
</feature>
<dbReference type="Gene3D" id="3.30.70.1070">
    <property type="entry name" value="Sporulation related repeat"/>
    <property type="match status" value="1"/>
</dbReference>
<dbReference type="InterPro" id="IPR036680">
    <property type="entry name" value="SPOR-like_sf"/>
</dbReference>
<evidence type="ECO:0000256" key="2">
    <source>
        <dbReference type="ARBA" id="ARBA00011901"/>
    </source>
</evidence>
<gene>
    <name evidence="7" type="ORF">C7383_115107</name>
</gene>
<feature type="domain" description="SH3b" evidence="6">
    <location>
        <begin position="270"/>
        <end position="331"/>
    </location>
</feature>
<dbReference type="SUPFAM" id="SSF55846">
    <property type="entry name" value="N-acetylmuramoyl-L-alanine amidase-like"/>
    <property type="match status" value="1"/>
</dbReference>
<evidence type="ECO:0000313" key="7">
    <source>
        <dbReference type="EMBL" id="PWJ72951.1"/>
    </source>
</evidence>
<proteinExistence type="predicted"/>
<evidence type="ECO:0000259" key="6">
    <source>
        <dbReference type="PROSITE" id="PS51781"/>
    </source>
</evidence>
<dbReference type="SUPFAM" id="SSF110997">
    <property type="entry name" value="Sporulation related repeat"/>
    <property type="match status" value="1"/>
</dbReference>
<dbReference type="InterPro" id="IPR002502">
    <property type="entry name" value="Amidase_domain"/>
</dbReference>
<sequence>MQINKLITPYNHYNGRGGQGIKYIVIHYVGALGGAKENCQYYASGDVGASAHYYVGFSGEIWQSVEDANGAWSVGGGRQSSEGGAYYGQCTNYNSLSIEMCVHKRNHNTMNATDRDWYFEDATVKSAVELTKYLMSKYGIPADRVIRHYDVNGKTCPNPYVYNHTKHTWAAFKAALAGASTEPAPQPSKPDEAGIIYRVQTGAFKDKKLADSFAATLKSQGFETCIKQTESLYKVQIGAFSMKANADSMLKKLQSYGYGGFVTGGDTVEAKEKTVKVTTDVLNIRTGPGTSYTLSGQITDRGTYTIVETSGNWGKLKSGAGWICLDYTRNS</sequence>
<dbReference type="InterPro" id="IPR036505">
    <property type="entry name" value="Amidase/PGRP_sf"/>
</dbReference>
<reference evidence="7 8" key="1">
    <citation type="submission" date="2018-05" db="EMBL/GenBank/DDBJ databases">
        <authorList>
            <person name="Goeker M."/>
            <person name="Huntemann M."/>
            <person name="Clum A."/>
            <person name="Pillay M."/>
            <person name="Palaniappan K."/>
            <person name="Varghese N."/>
            <person name="Mikhailova N."/>
            <person name="Stamatis D."/>
            <person name="Reddy T."/>
            <person name="Daum C."/>
            <person name="Shapiro N."/>
            <person name="Ivanova N."/>
            <person name="Kyrpides N."/>
            <person name="Woyke T."/>
        </authorList>
    </citation>
    <scope>NUCLEOTIDE SEQUENCE [LARGE SCALE GENOMIC DNA]</scope>
    <source>
        <strain evidence="7 8">DSM 26524</strain>
    </source>
</reference>
<dbReference type="CDD" id="cd06583">
    <property type="entry name" value="PGRP"/>
    <property type="match status" value="1"/>
</dbReference>
<dbReference type="RefSeq" id="WP_257497863.1">
    <property type="nucleotide sequence ID" value="NZ_JANKBI010000015.1"/>
</dbReference>
<dbReference type="InterPro" id="IPR003646">
    <property type="entry name" value="SH3-like_bac-type"/>
</dbReference>
<dbReference type="PANTHER" id="PTHR30417">
    <property type="entry name" value="N-ACETYLMURAMOYL-L-ALANINE AMIDASE AMID"/>
    <property type="match status" value="1"/>
</dbReference>
<dbReference type="EMBL" id="QGGY01000015">
    <property type="protein sequence ID" value="PWJ72951.1"/>
    <property type="molecule type" value="Genomic_DNA"/>
</dbReference>
<evidence type="ECO:0000313" key="8">
    <source>
        <dbReference type="Proteomes" id="UP000245412"/>
    </source>
</evidence>
<keyword evidence="4" id="KW-0961">Cell wall biogenesis/degradation</keyword>
<evidence type="ECO:0000256" key="4">
    <source>
        <dbReference type="ARBA" id="ARBA00023316"/>
    </source>
</evidence>
<comment type="caution">
    <text evidence="7">The sequence shown here is derived from an EMBL/GenBank/DDBJ whole genome shotgun (WGS) entry which is preliminary data.</text>
</comment>
<evidence type="ECO:0000256" key="3">
    <source>
        <dbReference type="ARBA" id="ARBA00022801"/>
    </source>
</evidence>
<evidence type="ECO:0000259" key="5">
    <source>
        <dbReference type="PROSITE" id="PS51724"/>
    </source>
</evidence>
<dbReference type="InterPro" id="IPR051206">
    <property type="entry name" value="NAMLAA_amidase_2"/>
</dbReference>